<evidence type="ECO:0000313" key="2">
    <source>
        <dbReference type="Proteomes" id="UP000823775"/>
    </source>
</evidence>
<protein>
    <submittedName>
        <fullName evidence="1">Uncharacterized protein</fullName>
    </submittedName>
</protein>
<feature type="non-terminal residue" evidence="1">
    <location>
        <position position="1"/>
    </location>
</feature>
<feature type="non-terminal residue" evidence="1">
    <location>
        <position position="57"/>
    </location>
</feature>
<organism evidence="1 2">
    <name type="scientific">Datura stramonium</name>
    <name type="common">Jimsonweed</name>
    <name type="synonym">Common thornapple</name>
    <dbReference type="NCBI Taxonomy" id="4076"/>
    <lineage>
        <taxon>Eukaryota</taxon>
        <taxon>Viridiplantae</taxon>
        <taxon>Streptophyta</taxon>
        <taxon>Embryophyta</taxon>
        <taxon>Tracheophyta</taxon>
        <taxon>Spermatophyta</taxon>
        <taxon>Magnoliopsida</taxon>
        <taxon>eudicotyledons</taxon>
        <taxon>Gunneridae</taxon>
        <taxon>Pentapetalae</taxon>
        <taxon>asterids</taxon>
        <taxon>lamiids</taxon>
        <taxon>Solanales</taxon>
        <taxon>Solanaceae</taxon>
        <taxon>Solanoideae</taxon>
        <taxon>Datureae</taxon>
        <taxon>Datura</taxon>
    </lineage>
</organism>
<sequence length="57" mass="5866">IGELLVAGDRCSGGITIGSAVVVSDHCSGGYTPSFPKHKLPRAGSNFTHSSLILLLK</sequence>
<name>A0ABS8SBW8_DATST</name>
<accession>A0ABS8SBW8</accession>
<proteinExistence type="predicted"/>
<reference evidence="1 2" key="1">
    <citation type="journal article" date="2021" name="BMC Genomics">
        <title>Datura genome reveals duplications of psychoactive alkaloid biosynthetic genes and high mutation rate following tissue culture.</title>
        <authorList>
            <person name="Rajewski A."/>
            <person name="Carter-House D."/>
            <person name="Stajich J."/>
            <person name="Litt A."/>
        </authorList>
    </citation>
    <scope>NUCLEOTIDE SEQUENCE [LARGE SCALE GENOMIC DNA]</scope>
    <source>
        <strain evidence="1">AR-01</strain>
    </source>
</reference>
<dbReference type="EMBL" id="JACEIK010000398">
    <property type="protein sequence ID" value="MCD7456352.1"/>
    <property type="molecule type" value="Genomic_DNA"/>
</dbReference>
<dbReference type="Proteomes" id="UP000823775">
    <property type="component" value="Unassembled WGS sequence"/>
</dbReference>
<gene>
    <name evidence="1" type="ORF">HAX54_031394</name>
</gene>
<keyword evidence="2" id="KW-1185">Reference proteome</keyword>
<comment type="caution">
    <text evidence="1">The sequence shown here is derived from an EMBL/GenBank/DDBJ whole genome shotgun (WGS) entry which is preliminary data.</text>
</comment>
<evidence type="ECO:0000313" key="1">
    <source>
        <dbReference type="EMBL" id="MCD7456352.1"/>
    </source>
</evidence>